<organism evidence="7 8">
    <name type="scientific">Sinanaerobacter chloroacetimidivorans</name>
    <dbReference type="NCBI Taxonomy" id="2818044"/>
    <lineage>
        <taxon>Bacteria</taxon>
        <taxon>Bacillati</taxon>
        <taxon>Bacillota</taxon>
        <taxon>Clostridia</taxon>
        <taxon>Peptostreptococcales</taxon>
        <taxon>Anaerovoracaceae</taxon>
        <taxon>Sinanaerobacter</taxon>
    </lineage>
</organism>
<dbReference type="Proteomes" id="UP000675664">
    <property type="component" value="Unassembled WGS sequence"/>
</dbReference>
<comment type="catalytic activity">
    <reaction evidence="4">
        <text>S-adenosyl 3-(methylsulfanyl)propylamine + putrescine = S-methyl-5'-thioadenosine + spermidine + H(+)</text>
        <dbReference type="Rhea" id="RHEA:12721"/>
        <dbReference type="ChEBI" id="CHEBI:15378"/>
        <dbReference type="ChEBI" id="CHEBI:17509"/>
        <dbReference type="ChEBI" id="CHEBI:57443"/>
        <dbReference type="ChEBI" id="CHEBI:57834"/>
        <dbReference type="ChEBI" id="CHEBI:326268"/>
        <dbReference type="EC" id="2.5.1.16"/>
    </reaction>
</comment>
<evidence type="ECO:0000259" key="6">
    <source>
        <dbReference type="PROSITE" id="PS51006"/>
    </source>
</evidence>
<feature type="binding site" evidence="4">
    <location>
        <position position="37"/>
    </location>
    <ligand>
        <name>S-methyl-5'-thioadenosine</name>
        <dbReference type="ChEBI" id="CHEBI:17509"/>
    </ligand>
</feature>
<evidence type="ECO:0000256" key="1">
    <source>
        <dbReference type="ARBA" id="ARBA00007867"/>
    </source>
</evidence>
<evidence type="ECO:0000256" key="5">
    <source>
        <dbReference type="PROSITE-ProRule" id="PRU00354"/>
    </source>
</evidence>
<dbReference type="SUPFAM" id="SSF53335">
    <property type="entry name" value="S-adenosyl-L-methionine-dependent methyltransferases"/>
    <property type="match status" value="1"/>
</dbReference>
<evidence type="ECO:0000256" key="2">
    <source>
        <dbReference type="ARBA" id="ARBA00022679"/>
    </source>
</evidence>
<dbReference type="UniPathway" id="UPA00248">
    <property type="reaction ID" value="UER00314"/>
</dbReference>
<dbReference type="EC" id="2.5.1.16" evidence="4"/>
<evidence type="ECO:0000313" key="7">
    <source>
        <dbReference type="EMBL" id="MBR0600353.1"/>
    </source>
</evidence>
<feature type="binding site" evidence="4">
    <location>
        <position position="112"/>
    </location>
    <ligand>
        <name>S-methyl-5'-thioadenosine</name>
        <dbReference type="ChEBI" id="CHEBI:17509"/>
    </ligand>
</feature>
<dbReference type="HAMAP" id="MF_00198">
    <property type="entry name" value="Spermidine_synth"/>
    <property type="match status" value="1"/>
</dbReference>
<dbReference type="CDD" id="cd02440">
    <property type="entry name" value="AdoMet_MTases"/>
    <property type="match status" value="1"/>
</dbReference>
<dbReference type="InterPro" id="IPR030374">
    <property type="entry name" value="PABS"/>
</dbReference>
<dbReference type="GO" id="GO:0004766">
    <property type="term" value="F:spermidine synthase activity"/>
    <property type="evidence" value="ECO:0007669"/>
    <property type="project" value="UniProtKB-UniRule"/>
</dbReference>
<dbReference type="InterPro" id="IPR029063">
    <property type="entry name" value="SAM-dependent_MTases_sf"/>
</dbReference>
<name>A0A8J8B2Z6_9FIRM</name>
<evidence type="ECO:0000256" key="3">
    <source>
        <dbReference type="ARBA" id="ARBA00023115"/>
    </source>
</evidence>
<dbReference type="InterPro" id="IPR035246">
    <property type="entry name" value="Spermidine_synt_N"/>
</dbReference>
<dbReference type="Pfam" id="PF01564">
    <property type="entry name" value="Spermine_synth"/>
    <property type="match status" value="1"/>
</dbReference>
<feature type="active site" description="Proton acceptor" evidence="4 5">
    <location>
        <position position="163"/>
    </location>
</feature>
<dbReference type="GO" id="GO:0005829">
    <property type="term" value="C:cytosol"/>
    <property type="evidence" value="ECO:0007669"/>
    <property type="project" value="TreeGrafter"/>
</dbReference>
<comment type="subunit">
    <text evidence="4">Homodimer or homotetramer.</text>
</comment>
<feature type="binding site" evidence="4">
    <location>
        <begin position="144"/>
        <end position="145"/>
    </location>
    <ligand>
        <name>S-methyl-5'-thioadenosine</name>
        <dbReference type="ChEBI" id="CHEBI:17509"/>
    </ligand>
</feature>
<dbReference type="PANTHER" id="PTHR11558:SF11">
    <property type="entry name" value="SPERMIDINE SYNTHASE"/>
    <property type="match status" value="1"/>
</dbReference>
<evidence type="ECO:0000313" key="8">
    <source>
        <dbReference type="Proteomes" id="UP000675664"/>
    </source>
</evidence>
<proteinExistence type="inferred from homology"/>
<keyword evidence="2 4" id="KW-0808">Transferase</keyword>
<dbReference type="Pfam" id="PF17284">
    <property type="entry name" value="Spermine_synt_N"/>
    <property type="match status" value="1"/>
</dbReference>
<dbReference type="NCBIfam" id="TIGR00417">
    <property type="entry name" value="speE"/>
    <property type="match status" value="1"/>
</dbReference>
<comment type="function">
    <text evidence="4">Catalyzes the irreversible transfer of a propylamine group from the amino donor S-adenosylmethioninamine (decarboxy-AdoMet) to putrescine (1,4-diaminobutane) to yield spermidine.</text>
</comment>
<feature type="binding site" evidence="4">
    <location>
        <position position="68"/>
    </location>
    <ligand>
        <name>spermidine</name>
        <dbReference type="ChEBI" id="CHEBI:57834"/>
    </ligand>
</feature>
<keyword evidence="8" id="KW-1185">Reference proteome</keyword>
<reference evidence="7" key="2">
    <citation type="submission" date="2021-04" db="EMBL/GenBank/DDBJ databases">
        <authorList>
            <person name="Liu J."/>
        </authorList>
    </citation>
    <scope>NUCLEOTIDE SEQUENCE</scope>
    <source>
        <strain evidence="7">BAD-6</strain>
    </source>
</reference>
<dbReference type="NCBIfam" id="NF002010">
    <property type="entry name" value="PRK00811.1"/>
    <property type="match status" value="1"/>
</dbReference>
<comment type="similarity">
    <text evidence="1 4">Belongs to the spermidine/spermine synthase family.</text>
</comment>
<dbReference type="GO" id="GO:0008295">
    <property type="term" value="P:spermidine biosynthetic process"/>
    <property type="evidence" value="ECO:0007669"/>
    <property type="project" value="UniProtKB-UniRule"/>
</dbReference>
<feature type="binding site" evidence="4">
    <location>
        <begin position="163"/>
        <end position="166"/>
    </location>
    <ligand>
        <name>spermidine</name>
        <dbReference type="ChEBI" id="CHEBI:57834"/>
    </ligand>
</feature>
<feature type="domain" description="PABS" evidence="6">
    <location>
        <begin position="7"/>
        <end position="245"/>
    </location>
</feature>
<dbReference type="InterPro" id="IPR037163">
    <property type="entry name" value="Spermidine_synt_N_sf"/>
</dbReference>
<dbReference type="AlphaFoldDB" id="A0A8J8B2Z6"/>
<reference evidence="7" key="1">
    <citation type="submission" date="2021-04" db="EMBL/GenBank/DDBJ databases">
        <title>Sinoanaerobacter chloroacetimidivorans sp. nov., an obligate anaerobic bacterium isolated from anaerobic sludge.</title>
        <authorList>
            <person name="Bao Y."/>
        </authorList>
    </citation>
    <scope>NUCLEOTIDE SEQUENCE</scope>
    <source>
        <strain evidence="7">BAD-6</strain>
    </source>
</reference>
<dbReference type="PROSITE" id="PS51006">
    <property type="entry name" value="PABS_2"/>
    <property type="match status" value="1"/>
</dbReference>
<protein>
    <recommendedName>
        <fullName evidence="4">Polyamine aminopropyltransferase</fullName>
    </recommendedName>
    <alternativeName>
        <fullName evidence="4">Putrescine aminopropyltransferase</fullName>
        <shortName evidence="4">PAPT</shortName>
    </alternativeName>
    <alternativeName>
        <fullName evidence="4">Spermidine synthase</fullName>
        <shortName evidence="4">SPDS</shortName>
        <shortName evidence="4">SPDSY</shortName>
        <ecNumber evidence="4">2.5.1.16</ecNumber>
    </alternativeName>
</protein>
<gene>
    <name evidence="4 7" type="primary">speE</name>
    <name evidence="7" type="ORF">KCX82_21000</name>
</gene>
<accession>A0A8J8B2Z6</accession>
<comment type="caution">
    <text evidence="7">The sequence shown here is derived from an EMBL/GenBank/DDBJ whole genome shotgun (WGS) entry which is preliminary data.</text>
</comment>
<feature type="binding site" evidence="4">
    <location>
        <position position="92"/>
    </location>
    <ligand>
        <name>spermidine</name>
        <dbReference type="ChEBI" id="CHEBI:57834"/>
    </ligand>
</feature>
<evidence type="ECO:0000256" key="4">
    <source>
        <dbReference type="HAMAP-Rule" id="MF_00198"/>
    </source>
</evidence>
<comment type="pathway">
    <text evidence="4">Amine and polyamine biosynthesis; spermidine biosynthesis; spermidine from putrescine: step 1/1.</text>
</comment>
<keyword evidence="3 4" id="KW-0620">Polyamine biosynthesis</keyword>
<dbReference type="RefSeq" id="WP_227020469.1">
    <property type="nucleotide sequence ID" value="NZ_JAGSND010000025.1"/>
</dbReference>
<dbReference type="EMBL" id="JAGSND010000025">
    <property type="protein sequence ID" value="MBR0600353.1"/>
    <property type="molecule type" value="Genomic_DNA"/>
</dbReference>
<dbReference type="PANTHER" id="PTHR11558">
    <property type="entry name" value="SPERMIDINE/SPERMINE SYNTHASE"/>
    <property type="match status" value="1"/>
</dbReference>
<dbReference type="Gene3D" id="2.30.140.10">
    <property type="entry name" value="Spermidine synthase, tetramerisation domain"/>
    <property type="match status" value="1"/>
</dbReference>
<dbReference type="InterPro" id="IPR001045">
    <property type="entry name" value="Spermi_synthase"/>
</dbReference>
<dbReference type="Gene3D" id="3.40.50.150">
    <property type="entry name" value="Vaccinia Virus protein VP39"/>
    <property type="match status" value="1"/>
</dbReference>
<feature type="binding site" evidence="4">
    <location>
        <position position="170"/>
    </location>
    <ligand>
        <name>S-methyl-5'-thioadenosine</name>
        <dbReference type="ChEBI" id="CHEBI:17509"/>
    </ligand>
</feature>
<sequence>MLLKNSDLWFSEYYMDDDVKLSLKIDEVLHVEQTPFQKLEMFRNETFGVFMVLDGYTQVTEKDEFVYHDMICHPAMAVNPNIKNVLIIGAGDGGTAREVARYKTIEKIDMVEIDEAVVRACQKHMPTTSAVFTSEPRLNLMFADGLKFVKEAPDASYDLILVDSTDPAGPGEGLFTVGFYQDCYRILTENGILINQHEGAFYEGDIEEMKKAHAKIKKTFPIAKVFGFNTPTYASGYWYFGFASKSLDPIADLKPEEWKKFGLTTRYYNLDLHKGAFALPNYVQDILASVGV</sequence>
<keyword evidence="4" id="KW-0745">Spermidine biosynthesis</keyword>